<proteinExistence type="predicted"/>
<keyword evidence="2" id="KW-1185">Reference proteome</keyword>
<gene>
    <name evidence="1" type="ORF">OCTVUL_1B001641</name>
</gene>
<protein>
    <submittedName>
        <fullName evidence="1">Uncharacterized protein</fullName>
    </submittedName>
</protein>
<evidence type="ECO:0000313" key="1">
    <source>
        <dbReference type="EMBL" id="CAI9729650.1"/>
    </source>
</evidence>
<dbReference type="Proteomes" id="UP001162480">
    <property type="component" value="Chromosome 11"/>
</dbReference>
<reference evidence="1" key="1">
    <citation type="submission" date="2023-08" db="EMBL/GenBank/DDBJ databases">
        <authorList>
            <person name="Alioto T."/>
            <person name="Alioto T."/>
            <person name="Gomez Garrido J."/>
        </authorList>
    </citation>
    <scope>NUCLEOTIDE SEQUENCE</scope>
</reference>
<dbReference type="EMBL" id="OX597824">
    <property type="protein sequence ID" value="CAI9729650.1"/>
    <property type="molecule type" value="Genomic_DNA"/>
</dbReference>
<evidence type="ECO:0000313" key="2">
    <source>
        <dbReference type="Proteomes" id="UP001162480"/>
    </source>
</evidence>
<name>A0AA36F9M5_OCTVU</name>
<sequence>MVNYLEAVQKPTPLKIWCLMKLKKTVFILNMDTVTTNSGEVNMNCGIVLRDLLSALLVCLEQFSEVNPE</sequence>
<organism evidence="1 2">
    <name type="scientific">Octopus vulgaris</name>
    <name type="common">Common octopus</name>
    <dbReference type="NCBI Taxonomy" id="6645"/>
    <lineage>
        <taxon>Eukaryota</taxon>
        <taxon>Metazoa</taxon>
        <taxon>Spiralia</taxon>
        <taxon>Lophotrochozoa</taxon>
        <taxon>Mollusca</taxon>
        <taxon>Cephalopoda</taxon>
        <taxon>Coleoidea</taxon>
        <taxon>Octopodiformes</taxon>
        <taxon>Octopoda</taxon>
        <taxon>Incirrata</taxon>
        <taxon>Octopodidae</taxon>
        <taxon>Octopus</taxon>
    </lineage>
</organism>
<accession>A0AA36F9M5</accession>
<dbReference type="AlphaFoldDB" id="A0AA36F9M5"/>